<evidence type="ECO:0000256" key="1">
    <source>
        <dbReference type="ARBA" id="ARBA00035112"/>
    </source>
</evidence>
<protein>
    <submittedName>
        <fullName evidence="3">Uncharacterized protein</fullName>
    </submittedName>
</protein>
<name>A0ABR1UXH5_9PEZI</name>
<dbReference type="EMBL" id="JAQQWM010000005">
    <property type="protein sequence ID" value="KAK8063642.1"/>
    <property type="molecule type" value="Genomic_DNA"/>
</dbReference>
<evidence type="ECO:0000313" key="3">
    <source>
        <dbReference type="EMBL" id="KAK8063642.1"/>
    </source>
</evidence>
<evidence type="ECO:0000313" key="4">
    <source>
        <dbReference type="Proteomes" id="UP001446871"/>
    </source>
</evidence>
<evidence type="ECO:0000256" key="2">
    <source>
        <dbReference type="SAM" id="Phobius"/>
    </source>
</evidence>
<dbReference type="Proteomes" id="UP001446871">
    <property type="component" value="Unassembled WGS sequence"/>
</dbReference>
<comment type="caution">
    <text evidence="3">The sequence shown here is derived from an EMBL/GenBank/DDBJ whole genome shotgun (WGS) entry which is preliminary data.</text>
</comment>
<keyword evidence="2" id="KW-1133">Transmembrane helix</keyword>
<keyword evidence="2" id="KW-0812">Transmembrane</keyword>
<proteinExistence type="inferred from homology"/>
<feature type="transmembrane region" description="Helical" evidence="2">
    <location>
        <begin position="53"/>
        <end position="76"/>
    </location>
</feature>
<dbReference type="PANTHER" id="PTHR33365:SF14">
    <property type="entry name" value="TAT PATHWAY SIGNAL SEQUENCE"/>
    <property type="match status" value="1"/>
</dbReference>
<keyword evidence="2" id="KW-0472">Membrane</keyword>
<organism evidence="3 4">
    <name type="scientific">Apiospora saccharicola</name>
    <dbReference type="NCBI Taxonomy" id="335842"/>
    <lineage>
        <taxon>Eukaryota</taxon>
        <taxon>Fungi</taxon>
        <taxon>Dikarya</taxon>
        <taxon>Ascomycota</taxon>
        <taxon>Pezizomycotina</taxon>
        <taxon>Sordariomycetes</taxon>
        <taxon>Xylariomycetidae</taxon>
        <taxon>Amphisphaeriales</taxon>
        <taxon>Apiosporaceae</taxon>
        <taxon>Apiospora</taxon>
    </lineage>
</organism>
<keyword evidence="4" id="KW-1185">Reference proteome</keyword>
<gene>
    <name evidence="3" type="ORF">PG996_008294</name>
</gene>
<dbReference type="PANTHER" id="PTHR33365">
    <property type="entry name" value="YALI0B05434P"/>
    <property type="match status" value="1"/>
</dbReference>
<accession>A0ABR1UXH5</accession>
<dbReference type="InterPro" id="IPR021765">
    <property type="entry name" value="UstYa-like"/>
</dbReference>
<comment type="similarity">
    <text evidence="1">Belongs to the ustYa family.</text>
</comment>
<sequence length="307" mass="33540">MPSITATEATTTMFPWKRIQYTALEDGEKSPARNSSCGCFLSKGWAARHSETLVIANVVLVALSTVLLFVFVGVIYQDRSGSRCSMREAGVNDNVLGLELPVSSTQVEGDFGNDDNYKTSVYRGPPGPETDAAWARVANSEMIVVSTADIVRLGKDPATTVRAPAAWGLGPDAHLGVLDVFHQVHCLNALRRGIYYEHYFAPALGANKTEVFYNHMGHCMSILLQNIMCAASLDVITHSECFLSSIQHQCRDIEAVVEWQEKNKVDYEIWSTMKAPEGANMLEPSPALLQAFQAIASAHGNNTAIPF</sequence>
<dbReference type="Pfam" id="PF11807">
    <property type="entry name" value="UstYa"/>
    <property type="match status" value="1"/>
</dbReference>
<reference evidence="3 4" key="1">
    <citation type="submission" date="2023-01" db="EMBL/GenBank/DDBJ databases">
        <title>Analysis of 21 Apiospora genomes using comparative genomics revels a genus with tremendous synthesis potential of carbohydrate active enzymes and secondary metabolites.</title>
        <authorList>
            <person name="Sorensen T."/>
        </authorList>
    </citation>
    <scope>NUCLEOTIDE SEQUENCE [LARGE SCALE GENOMIC DNA]</scope>
    <source>
        <strain evidence="3 4">CBS 83171</strain>
    </source>
</reference>